<gene>
    <name evidence="1" type="ORF">L833_0728</name>
</gene>
<dbReference type="AlphaFoldDB" id="A0A829MGQ7"/>
<dbReference type="Proteomes" id="UP000018502">
    <property type="component" value="Unassembled WGS sequence"/>
</dbReference>
<evidence type="ECO:0000313" key="2">
    <source>
        <dbReference type="Proteomes" id="UP000018502"/>
    </source>
</evidence>
<protein>
    <submittedName>
        <fullName evidence="1">Uncharacterized protein</fullName>
    </submittedName>
</protein>
<organism evidence="1 2">
    <name type="scientific">Mycobacteroides abscessus MAB_091912_2446</name>
    <dbReference type="NCBI Taxonomy" id="1335414"/>
    <lineage>
        <taxon>Bacteria</taxon>
        <taxon>Bacillati</taxon>
        <taxon>Actinomycetota</taxon>
        <taxon>Actinomycetes</taxon>
        <taxon>Mycobacteriales</taxon>
        <taxon>Mycobacteriaceae</taxon>
        <taxon>Mycobacteroides</taxon>
        <taxon>Mycobacteroides abscessus</taxon>
    </lineage>
</organism>
<accession>A0A829MGQ7</accession>
<evidence type="ECO:0000313" key="1">
    <source>
        <dbReference type="EMBL" id="ESV63352.1"/>
    </source>
</evidence>
<dbReference type="EMBL" id="AYTF01000001">
    <property type="protein sequence ID" value="ESV63352.1"/>
    <property type="molecule type" value="Genomic_DNA"/>
</dbReference>
<name>A0A829MGQ7_9MYCO</name>
<reference evidence="1 2" key="1">
    <citation type="journal article" date="2014" name="Emerg. Infect. Dis.">
        <title>High-level Relatedness among Mycobacterium abscessus subsp. massiliense Strains from Widely Separated Outbreaks.</title>
        <authorList>
            <person name="Tettelin H."/>
            <person name="Davidson R.M."/>
            <person name="Agrawal S."/>
            <person name="Aitken M.L."/>
            <person name="Shallom S."/>
            <person name="Hasan N.A."/>
            <person name="Strong M."/>
            <person name="Nogueira de Moura V.C."/>
            <person name="De Groote M.A."/>
            <person name="Duarte R.S."/>
            <person name="Hine E."/>
            <person name="Parankush S."/>
            <person name="Su Q."/>
            <person name="Daugherty S.C."/>
            <person name="Fraser C.M."/>
            <person name="Brown-Elliott B.A."/>
            <person name="Wallace R.J.Jr."/>
            <person name="Holland S.M."/>
            <person name="Sampaio E.P."/>
            <person name="Olivier K.N."/>
            <person name="Jackson M."/>
            <person name="Zelazny A.M."/>
        </authorList>
    </citation>
    <scope>NUCLEOTIDE SEQUENCE [LARGE SCALE GENOMIC DNA]</scope>
    <source>
        <strain evidence="1 2">MAB_091912_2446</strain>
    </source>
</reference>
<comment type="caution">
    <text evidence="1">The sequence shown here is derived from an EMBL/GenBank/DDBJ whole genome shotgun (WGS) entry which is preliminary data.</text>
</comment>
<sequence>MSGTAQRREAIARCRQIGGTPPVVDGETQRPTARREPALQFGVDARRRGHILGRPTALTNSFTNIHLQPFTRSTRSLIGVVGSRT</sequence>
<proteinExistence type="predicted"/>